<dbReference type="STRING" id="1385369.N825_32690"/>
<dbReference type="InterPro" id="IPR002716">
    <property type="entry name" value="PIN_dom"/>
</dbReference>
<gene>
    <name evidence="9" type="ORF">N825_32690</name>
</gene>
<keyword evidence="5" id="KW-0378">Hydrolase</keyword>
<feature type="domain" description="PIN" evidence="8">
    <location>
        <begin position="3"/>
        <end position="131"/>
    </location>
</feature>
<sequence length="167" mass="18483">MFLLDTDVVSNFRKKPHPNLVAWLNAVNAHDIAVSAMTVFEIQTSINYVREHDAAKAKDIDDWLRGFLLAGGMSILPVDADVARLYGNMFTTPELKNFLYPDPDSKRPKSGADLIIAATAIVHEATVVTINRADYERIHAHFPLPGLYEPFSDTFVVDPDAGALPHP</sequence>
<comment type="similarity">
    <text evidence="7">Belongs to the PINc/VapC protein family.</text>
</comment>
<organism evidence="9 10">
    <name type="scientific">Skermanella stibiiresistens SB22</name>
    <dbReference type="NCBI Taxonomy" id="1385369"/>
    <lineage>
        <taxon>Bacteria</taxon>
        <taxon>Pseudomonadati</taxon>
        <taxon>Pseudomonadota</taxon>
        <taxon>Alphaproteobacteria</taxon>
        <taxon>Rhodospirillales</taxon>
        <taxon>Azospirillaceae</taxon>
        <taxon>Skermanella</taxon>
    </lineage>
</organism>
<evidence type="ECO:0000256" key="7">
    <source>
        <dbReference type="ARBA" id="ARBA00038093"/>
    </source>
</evidence>
<keyword evidence="4" id="KW-0479">Metal-binding</keyword>
<evidence type="ECO:0000256" key="3">
    <source>
        <dbReference type="ARBA" id="ARBA00022722"/>
    </source>
</evidence>
<evidence type="ECO:0000259" key="8">
    <source>
        <dbReference type="Pfam" id="PF01850"/>
    </source>
</evidence>
<proteinExistence type="inferred from homology"/>
<keyword evidence="10" id="KW-1185">Reference proteome</keyword>
<dbReference type="InterPro" id="IPR050556">
    <property type="entry name" value="Type_II_TA_system_RNase"/>
</dbReference>
<accession>W9H7E8</accession>
<dbReference type="Pfam" id="PF01850">
    <property type="entry name" value="PIN"/>
    <property type="match status" value="1"/>
</dbReference>
<dbReference type="InterPro" id="IPR029060">
    <property type="entry name" value="PIN-like_dom_sf"/>
</dbReference>
<comment type="cofactor">
    <cofactor evidence="1">
        <name>Mg(2+)</name>
        <dbReference type="ChEBI" id="CHEBI:18420"/>
    </cofactor>
</comment>
<dbReference type="GO" id="GO:0004518">
    <property type="term" value="F:nuclease activity"/>
    <property type="evidence" value="ECO:0007669"/>
    <property type="project" value="UniProtKB-KW"/>
</dbReference>
<keyword evidence="6" id="KW-0460">Magnesium</keyword>
<evidence type="ECO:0000256" key="4">
    <source>
        <dbReference type="ARBA" id="ARBA00022723"/>
    </source>
</evidence>
<comment type="caution">
    <text evidence="9">The sequence shown here is derived from an EMBL/GenBank/DDBJ whole genome shotgun (WGS) entry which is preliminary data.</text>
</comment>
<dbReference type="GO" id="GO:0046872">
    <property type="term" value="F:metal ion binding"/>
    <property type="evidence" value="ECO:0007669"/>
    <property type="project" value="UniProtKB-KW"/>
</dbReference>
<reference evidence="9 10" key="1">
    <citation type="submission" date="2013-08" db="EMBL/GenBank/DDBJ databases">
        <title>The genome sequence of Skermanella stibiiresistens.</title>
        <authorList>
            <person name="Zhu W."/>
            <person name="Wang G."/>
        </authorList>
    </citation>
    <scope>NUCLEOTIDE SEQUENCE [LARGE SCALE GENOMIC DNA]</scope>
    <source>
        <strain evidence="9 10">SB22</strain>
    </source>
</reference>
<dbReference type="AlphaFoldDB" id="W9H7E8"/>
<dbReference type="PANTHER" id="PTHR33653">
    <property type="entry name" value="RIBONUCLEASE VAPC2"/>
    <property type="match status" value="1"/>
</dbReference>
<name>W9H7E8_9PROT</name>
<evidence type="ECO:0000256" key="1">
    <source>
        <dbReference type="ARBA" id="ARBA00001946"/>
    </source>
</evidence>
<evidence type="ECO:0000256" key="6">
    <source>
        <dbReference type="ARBA" id="ARBA00022842"/>
    </source>
</evidence>
<protein>
    <recommendedName>
        <fullName evidence="8">PIN domain-containing protein</fullName>
    </recommendedName>
</protein>
<evidence type="ECO:0000313" key="9">
    <source>
        <dbReference type="EMBL" id="EWY40686.1"/>
    </source>
</evidence>
<dbReference type="SUPFAM" id="SSF88723">
    <property type="entry name" value="PIN domain-like"/>
    <property type="match status" value="1"/>
</dbReference>
<evidence type="ECO:0000256" key="2">
    <source>
        <dbReference type="ARBA" id="ARBA00022649"/>
    </source>
</evidence>
<dbReference type="PANTHER" id="PTHR33653:SF1">
    <property type="entry name" value="RIBONUCLEASE VAPC2"/>
    <property type="match status" value="1"/>
</dbReference>
<dbReference type="Proteomes" id="UP000019486">
    <property type="component" value="Unassembled WGS sequence"/>
</dbReference>
<dbReference type="Gene3D" id="3.40.50.1010">
    <property type="entry name" value="5'-nuclease"/>
    <property type="match status" value="1"/>
</dbReference>
<dbReference type="EMBL" id="AVFL01000006">
    <property type="protein sequence ID" value="EWY40686.1"/>
    <property type="molecule type" value="Genomic_DNA"/>
</dbReference>
<keyword evidence="2" id="KW-1277">Toxin-antitoxin system</keyword>
<dbReference type="RefSeq" id="WP_051511866.1">
    <property type="nucleotide sequence ID" value="NZ_AVFL01000006.1"/>
</dbReference>
<evidence type="ECO:0000313" key="10">
    <source>
        <dbReference type="Proteomes" id="UP000019486"/>
    </source>
</evidence>
<keyword evidence="3" id="KW-0540">Nuclease</keyword>
<dbReference type="GO" id="GO:0016787">
    <property type="term" value="F:hydrolase activity"/>
    <property type="evidence" value="ECO:0007669"/>
    <property type="project" value="UniProtKB-KW"/>
</dbReference>
<evidence type="ECO:0000256" key="5">
    <source>
        <dbReference type="ARBA" id="ARBA00022801"/>
    </source>
</evidence>